<keyword evidence="2" id="KW-0472">Membrane</keyword>
<feature type="region of interest" description="Disordered" evidence="1">
    <location>
        <begin position="1"/>
        <end position="29"/>
    </location>
</feature>
<dbReference type="RefSeq" id="WP_229919468.1">
    <property type="nucleotide sequence ID" value="NZ_BMVU01000022.1"/>
</dbReference>
<feature type="transmembrane region" description="Helical" evidence="2">
    <location>
        <begin position="155"/>
        <end position="173"/>
    </location>
</feature>
<feature type="transmembrane region" description="Helical" evidence="2">
    <location>
        <begin position="319"/>
        <end position="337"/>
    </location>
</feature>
<dbReference type="AlphaFoldDB" id="A0A918NP84"/>
<evidence type="ECO:0000256" key="1">
    <source>
        <dbReference type="SAM" id="MobiDB-lite"/>
    </source>
</evidence>
<evidence type="ECO:0008006" key="5">
    <source>
        <dbReference type="Google" id="ProtNLM"/>
    </source>
</evidence>
<keyword evidence="2" id="KW-0812">Transmembrane</keyword>
<keyword evidence="2" id="KW-1133">Transmembrane helix</keyword>
<feature type="transmembrane region" description="Helical" evidence="2">
    <location>
        <begin position="343"/>
        <end position="362"/>
    </location>
</feature>
<reference evidence="3" key="1">
    <citation type="journal article" date="2014" name="Int. J. Syst. Evol. Microbiol.">
        <title>Complete genome sequence of Corynebacterium casei LMG S-19264T (=DSM 44701T), isolated from a smear-ripened cheese.</title>
        <authorList>
            <consortium name="US DOE Joint Genome Institute (JGI-PGF)"/>
            <person name="Walter F."/>
            <person name="Albersmeier A."/>
            <person name="Kalinowski J."/>
            <person name="Ruckert C."/>
        </authorList>
    </citation>
    <scope>NUCLEOTIDE SEQUENCE</scope>
    <source>
        <strain evidence="3">JCM 4790</strain>
    </source>
</reference>
<proteinExistence type="predicted"/>
<accession>A0A918NP84</accession>
<feature type="transmembrane region" description="Helical" evidence="2">
    <location>
        <begin position="35"/>
        <end position="52"/>
    </location>
</feature>
<organism evidence="3 4">
    <name type="scientific">Streptomyces minutiscleroticus</name>
    <dbReference type="NCBI Taxonomy" id="68238"/>
    <lineage>
        <taxon>Bacteria</taxon>
        <taxon>Bacillati</taxon>
        <taxon>Actinomycetota</taxon>
        <taxon>Actinomycetes</taxon>
        <taxon>Kitasatosporales</taxon>
        <taxon>Streptomycetaceae</taxon>
        <taxon>Streptomyces</taxon>
    </lineage>
</organism>
<protein>
    <recommendedName>
        <fullName evidence="5">Integral membrane protein</fullName>
    </recommendedName>
</protein>
<feature type="transmembrane region" description="Helical" evidence="2">
    <location>
        <begin position="132"/>
        <end position="149"/>
    </location>
</feature>
<feature type="transmembrane region" description="Helical" evidence="2">
    <location>
        <begin position="102"/>
        <end position="120"/>
    </location>
</feature>
<reference evidence="3" key="2">
    <citation type="submission" date="2020-09" db="EMBL/GenBank/DDBJ databases">
        <authorList>
            <person name="Sun Q."/>
            <person name="Ohkuma M."/>
        </authorList>
    </citation>
    <scope>NUCLEOTIDE SEQUENCE</scope>
    <source>
        <strain evidence="3">JCM 4790</strain>
    </source>
</reference>
<feature type="transmembrane region" description="Helical" evidence="2">
    <location>
        <begin position="289"/>
        <end position="307"/>
    </location>
</feature>
<dbReference type="EMBL" id="BMVU01000022">
    <property type="protein sequence ID" value="GGX85006.1"/>
    <property type="molecule type" value="Genomic_DNA"/>
</dbReference>
<evidence type="ECO:0000313" key="4">
    <source>
        <dbReference type="Proteomes" id="UP000619244"/>
    </source>
</evidence>
<comment type="caution">
    <text evidence="3">The sequence shown here is derived from an EMBL/GenBank/DDBJ whole genome shotgun (WGS) entry which is preliminary data.</text>
</comment>
<feature type="compositionally biased region" description="Polar residues" evidence="1">
    <location>
        <begin position="1"/>
        <end position="13"/>
    </location>
</feature>
<evidence type="ECO:0000313" key="3">
    <source>
        <dbReference type="EMBL" id="GGX85006.1"/>
    </source>
</evidence>
<sequence>MDSTDTGTGTVSATAPRPSGPPPSRRRPRLPVRHWLTAVAVSYGLAQLLLVLPRTGHALGWDETVYVSQTAPWAPAAYFSAPRSRGVSLLVAPVLAVTDSVLVLRLVLVLLSSAALYAAFRAWRPLIGSRDSALAALLLAGLWTAQHAGSQVMPNLWTALAAVAGVAWFLRVPAEPRARWWLAALLAAATAVRLPDAGWVALPLLGTALVVRAQRSAVLPLCAGAAVGALPWAVEAYVRFGGVVARLRRSSEVEGGMSFHMNVGNVWRTLNGPQLCRPCHVPLEHPELTLWWCVLPLLTVLAVVGALRGRGGHPPAVTVVPVLCAVAAAVPYLFLLTYSAPRFLLPSYALLAPPLAVLLGRVPDLGGRRSRPRLRSLSAVTVALAAAGALHTVSQEAVVWRNSVRTGGAAEAYRAAAGALHALGVRPPCAVTGPTALPVAFDAGCASVQTHGNNRSVTPSRLLELAREIPFALLVEPSGKAPSYARGWSRHPLPGGWWAHLPPGRPAPSPGR</sequence>
<dbReference type="Proteomes" id="UP000619244">
    <property type="component" value="Unassembled WGS sequence"/>
</dbReference>
<gene>
    <name evidence="3" type="ORF">GCM10010358_43850</name>
</gene>
<name>A0A918NP84_9ACTN</name>
<keyword evidence="4" id="KW-1185">Reference proteome</keyword>
<evidence type="ECO:0000256" key="2">
    <source>
        <dbReference type="SAM" id="Phobius"/>
    </source>
</evidence>
<feature type="transmembrane region" description="Helical" evidence="2">
    <location>
        <begin position="180"/>
        <end position="202"/>
    </location>
</feature>